<evidence type="ECO:0000259" key="7">
    <source>
        <dbReference type="PROSITE" id="PS51918"/>
    </source>
</evidence>
<dbReference type="CDD" id="cd01335">
    <property type="entry name" value="Radical_SAM"/>
    <property type="match status" value="1"/>
</dbReference>
<dbReference type="SUPFAM" id="SSF102114">
    <property type="entry name" value="Radical SAM enzymes"/>
    <property type="match status" value="1"/>
</dbReference>
<comment type="cofactor">
    <cofactor evidence="1">
        <name>[4Fe-4S] cluster</name>
        <dbReference type="ChEBI" id="CHEBI:49883"/>
    </cofactor>
</comment>
<dbReference type="GO" id="GO:0046872">
    <property type="term" value="F:metal ion binding"/>
    <property type="evidence" value="ECO:0007669"/>
    <property type="project" value="UniProtKB-KW"/>
</dbReference>
<dbReference type="AlphaFoldDB" id="A0A918GPB3"/>
<dbReference type="GO" id="GO:0031419">
    <property type="term" value="F:cobalamin binding"/>
    <property type="evidence" value="ECO:0007669"/>
    <property type="project" value="InterPro"/>
</dbReference>
<dbReference type="Gene3D" id="3.40.50.280">
    <property type="entry name" value="Cobalamin-binding domain"/>
    <property type="match status" value="1"/>
</dbReference>
<dbReference type="NCBIfam" id="NF033712">
    <property type="entry name" value="B12_rSAM_KedN5"/>
    <property type="match status" value="1"/>
</dbReference>
<evidence type="ECO:0000259" key="6">
    <source>
        <dbReference type="PROSITE" id="PS51332"/>
    </source>
</evidence>
<keyword evidence="9" id="KW-1185">Reference proteome</keyword>
<dbReference type="SFLD" id="SFLDG01123">
    <property type="entry name" value="methyltransferase_(Class_B)"/>
    <property type="match status" value="1"/>
</dbReference>
<comment type="caution">
    <text evidence="8">The sequence shown here is derived from an EMBL/GenBank/DDBJ whole genome shotgun (WGS) entry which is preliminary data.</text>
</comment>
<keyword evidence="5" id="KW-0411">Iron-sulfur</keyword>
<dbReference type="PROSITE" id="PS51918">
    <property type="entry name" value="RADICAL_SAM"/>
    <property type="match status" value="1"/>
</dbReference>
<dbReference type="GO" id="GO:0003824">
    <property type="term" value="F:catalytic activity"/>
    <property type="evidence" value="ECO:0007669"/>
    <property type="project" value="InterPro"/>
</dbReference>
<dbReference type="SFLD" id="SFLDG01082">
    <property type="entry name" value="B12-binding_domain_containing"/>
    <property type="match status" value="1"/>
</dbReference>
<protein>
    <submittedName>
        <fullName evidence="8">Uncharacterized protein</fullName>
    </submittedName>
</protein>
<feature type="domain" description="B12-binding" evidence="6">
    <location>
        <begin position="5"/>
        <end position="149"/>
    </location>
</feature>
<dbReference type="EMBL" id="BMRB01000004">
    <property type="protein sequence ID" value="GGS46843.1"/>
    <property type="molecule type" value="Genomic_DNA"/>
</dbReference>
<dbReference type="RefSeq" id="WP_229787282.1">
    <property type="nucleotide sequence ID" value="NZ_BMRB01000004.1"/>
</dbReference>
<dbReference type="GO" id="GO:0051536">
    <property type="term" value="F:iron-sulfur cluster binding"/>
    <property type="evidence" value="ECO:0007669"/>
    <property type="project" value="UniProtKB-KW"/>
</dbReference>
<dbReference type="InterPro" id="IPR006158">
    <property type="entry name" value="Cobalamin-bd"/>
</dbReference>
<reference evidence="8" key="1">
    <citation type="journal article" date="2014" name="Int. J. Syst. Evol. Microbiol.">
        <title>Complete genome sequence of Corynebacterium casei LMG S-19264T (=DSM 44701T), isolated from a smear-ripened cheese.</title>
        <authorList>
            <consortium name="US DOE Joint Genome Institute (JGI-PGF)"/>
            <person name="Walter F."/>
            <person name="Albersmeier A."/>
            <person name="Kalinowski J."/>
            <person name="Ruckert C."/>
        </authorList>
    </citation>
    <scope>NUCLEOTIDE SEQUENCE</scope>
    <source>
        <strain evidence="8">JCM 3276</strain>
    </source>
</reference>
<dbReference type="SFLD" id="SFLDF00317">
    <property type="entry name" value="thioacetal_methlytransferase"/>
    <property type="match status" value="1"/>
</dbReference>
<reference evidence="8" key="2">
    <citation type="submission" date="2020-09" db="EMBL/GenBank/DDBJ databases">
        <authorList>
            <person name="Sun Q."/>
            <person name="Ohkuma M."/>
        </authorList>
    </citation>
    <scope>NUCLEOTIDE SEQUENCE</scope>
    <source>
        <strain evidence="8">JCM 3276</strain>
    </source>
</reference>
<evidence type="ECO:0000313" key="8">
    <source>
        <dbReference type="EMBL" id="GGS46843.1"/>
    </source>
</evidence>
<sequence length="659" mass="73907">MPNSKQTVVHLVQQGIWNTPLESMPLAQGYMKAAALADERIRRSMDIQIHNYRGGLALSEMANRQFSGGVPDIMAFSVLGWNYRAFGALAETFKQLNPKGWVVFGGTHVAHQGERVFRMFPDVDVIVDGEGEPVFPDILRAYLDGVPRTDLAHIPGLTYRDARGAPATTAPRPRIENLDEIPSPFLTGALELTDDAGQFRYDVAIMETNRGCPYKCAFCYWGGATGQKVRAFSRERLRAELELFAKLRVHTIVLCDANFGLLPADIAFIDDVIELRETYGYPRAIETSWAKNKSKTFYEIVRKMKQAGMHSSFTLALQTLDDATLSFMNRRNMKVNEWEELTEWLSKEGMDCYAELIWGAPGETVESFMEGYDRLTKRVSRIACYPMLMLPNTDYSEKKAEYGIISVRGDTDDFEYMLATNTVTFQENQRMQRFLYWARVLAEMCVFRHIWVGLRELAGFSQSRVLQDIGGYIEESDDPVAEMLREDMASAIGGTGDLGGGVALFFTDPRARQLLRRWWAESIHPTLPRDVAPVLDEIFRFDLLIHPIHPGMDSDGSGIDLPVVSVRGGEYYVRSGVPLAYDIPALLADLRADRRPDLSSNPTIVDLYYRTGSENAVTSTNHEVIIHYMGMTTEEVMANAAVRAEADMVPVAAPQGGCG</sequence>
<dbReference type="SFLD" id="SFLDS00029">
    <property type="entry name" value="Radical_SAM"/>
    <property type="match status" value="1"/>
</dbReference>
<dbReference type="Gene3D" id="3.80.30.20">
    <property type="entry name" value="tm_1862 like domain"/>
    <property type="match status" value="1"/>
</dbReference>
<feature type="domain" description="Radical SAM core" evidence="7">
    <location>
        <begin position="195"/>
        <end position="439"/>
    </location>
</feature>
<dbReference type="Pfam" id="PF04055">
    <property type="entry name" value="Radical_SAM"/>
    <property type="match status" value="1"/>
</dbReference>
<proteinExistence type="predicted"/>
<gene>
    <name evidence="8" type="ORF">GCM10010171_47560</name>
</gene>
<dbReference type="PANTHER" id="PTHR43409">
    <property type="entry name" value="ANAEROBIC MAGNESIUM-PROTOPORPHYRIN IX MONOMETHYL ESTER CYCLASE-RELATED"/>
    <property type="match status" value="1"/>
</dbReference>
<dbReference type="InterPro" id="IPR006638">
    <property type="entry name" value="Elp3/MiaA/NifB-like_rSAM"/>
</dbReference>
<dbReference type="InterPro" id="IPR007197">
    <property type="entry name" value="rSAM"/>
</dbReference>
<evidence type="ECO:0000256" key="3">
    <source>
        <dbReference type="ARBA" id="ARBA00022723"/>
    </source>
</evidence>
<organism evidence="8 9">
    <name type="scientific">Actinokineospora fastidiosa</name>
    <dbReference type="NCBI Taxonomy" id="1816"/>
    <lineage>
        <taxon>Bacteria</taxon>
        <taxon>Bacillati</taxon>
        <taxon>Actinomycetota</taxon>
        <taxon>Actinomycetes</taxon>
        <taxon>Pseudonocardiales</taxon>
        <taxon>Pseudonocardiaceae</taxon>
        <taxon>Actinokineospora</taxon>
    </lineage>
</organism>
<keyword evidence="4" id="KW-0408">Iron</keyword>
<evidence type="ECO:0000313" key="9">
    <source>
        <dbReference type="Proteomes" id="UP000660680"/>
    </source>
</evidence>
<keyword evidence="2" id="KW-0949">S-adenosyl-L-methionine</keyword>
<evidence type="ECO:0000256" key="1">
    <source>
        <dbReference type="ARBA" id="ARBA00001966"/>
    </source>
</evidence>
<dbReference type="InterPro" id="IPR034466">
    <property type="entry name" value="Methyltransferase_Class_B"/>
</dbReference>
<dbReference type="InterPro" id="IPR023404">
    <property type="entry name" value="rSAM_horseshoe"/>
</dbReference>
<evidence type="ECO:0000256" key="2">
    <source>
        <dbReference type="ARBA" id="ARBA00022691"/>
    </source>
</evidence>
<dbReference type="InterPro" id="IPR051198">
    <property type="entry name" value="BchE-like"/>
</dbReference>
<accession>A0A918GPB3</accession>
<dbReference type="PROSITE" id="PS51332">
    <property type="entry name" value="B12_BINDING"/>
    <property type="match status" value="1"/>
</dbReference>
<name>A0A918GPB3_9PSEU</name>
<dbReference type="SFLD" id="SFLDF00436">
    <property type="entry name" value="pactamycin_C-methyltransferase"/>
    <property type="match status" value="1"/>
</dbReference>
<keyword evidence="3" id="KW-0479">Metal-binding</keyword>
<evidence type="ECO:0000256" key="4">
    <source>
        <dbReference type="ARBA" id="ARBA00023004"/>
    </source>
</evidence>
<dbReference type="SMART" id="SM00729">
    <property type="entry name" value="Elp3"/>
    <property type="match status" value="1"/>
</dbReference>
<dbReference type="InterPro" id="IPR058240">
    <property type="entry name" value="rSAM_sf"/>
</dbReference>
<evidence type="ECO:0000256" key="5">
    <source>
        <dbReference type="ARBA" id="ARBA00023014"/>
    </source>
</evidence>
<dbReference type="Proteomes" id="UP000660680">
    <property type="component" value="Unassembled WGS sequence"/>
</dbReference>